<feature type="domain" description="PKD" evidence="2">
    <location>
        <begin position="151"/>
        <end position="188"/>
    </location>
</feature>
<dbReference type="AlphaFoldDB" id="A0A930ECV1"/>
<dbReference type="SUPFAM" id="SSF49299">
    <property type="entry name" value="PKD domain"/>
    <property type="match status" value="2"/>
</dbReference>
<comment type="caution">
    <text evidence="3">The sequence shown here is derived from an EMBL/GenBank/DDBJ whole genome shotgun (WGS) entry which is preliminary data.</text>
</comment>
<feature type="domain" description="PKD" evidence="2">
    <location>
        <begin position="71"/>
        <end position="101"/>
    </location>
</feature>
<name>A0A930ECV1_9FIRM</name>
<evidence type="ECO:0000259" key="2">
    <source>
        <dbReference type="PROSITE" id="PS50093"/>
    </source>
</evidence>
<accession>A0A930ECV1</accession>
<dbReference type="Gene3D" id="2.60.40.10">
    <property type="entry name" value="Immunoglobulins"/>
    <property type="match status" value="1"/>
</dbReference>
<sequence length="313" mass="35508">MNERQKISALVLAILVLTGIAVLLWIPSRSVKGSVDFGIRDENSNFHYEVGEELAFVVSDSSLVRGKDLLWELGNGDTLHRNPIAYYQYREAGKYLVTLRLDGRLLSSRYIQVVKAGEITTIDSVPRINGVSVAYQDEELTFSAVGQGADTWFWEFGETGGVDAYERQVNYTYEKPGNYTIRLSTNTTKYPIEHKIKILPRFEKVEEVIAVDSLSLAEEDIRRRLQIIANTSVRDKARYREQVNYIRSTYFCTPASEVAVVVNGDKYNDFLGYCQGLHFLESSPKRRVQITGVKLDQLHCVTTLQVTQTTAEQ</sequence>
<dbReference type="InterPro" id="IPR013783">
    <property type="entry name" value="Ig-like_fold"/>
</dbReference>
<dbReference type="CDD" id="cd00146">
    <property type="entry name" value="PKD"/>
    <property type="match status" value="2"/>
</dbReference>
<protein>
    <submittedName>
        <fullName evidence="3">PKD domain-containing protein</fullName>
    </submittedName>
</protein>
<dbReference type="EMBL" id="JABZQH010000018">
    <property type="protein sequence ID" value="MBF1351688.1"/>
    <property type="molecule type" value="Genomic_DNA"/>
</dbReference>
<proteinExistence type="predicted"/>
<gene>
    <name evidence="3" type="ORF">HXM71_01020</name>
</gene>
<keyword evidence="1" id="KW-1133">Transmembrane helix</keyword>
<dbReference type="InterPro" id="IPR035986">
    <property type="entry name" value="PKD_dom_sf"/>
</dbReference>
<reference evidence="3" key="1">
    <citation type="submission" date="2020-04" db="EMBL/GenBank/DDBJ databases">
        <title>Deep metagenomics examines the oral microbiome during advanced dental caries in children, revealing novel taxa and co-occurrences with host molecules.</title>
        <authorList>
            <person name="Baker J.L."/>
            <person name="Morton J.T."/>
            <person name="Dinis M."/>
            <person name="Alvarez R."/>
            <person name="Tran N.C."/>
            <person name="Knight R."/>
            <person name="Edlund A."/>
        </authorList>
    </citation>
    <scope>NUCLEOTIDE SEQUENCE</scope>
    <source>
        <strain evidence="3">JCVI_24_bin.8</strain>
    </source>
</reference>
<keyword evidence="1" id="KW-0812">Transmembrane</keyword>
<evidence type="ECO:0000313" key="3">
    <source>
        <dbReference type="EMBL" id="MBF1351688.1"/>
    </source>
</evidence>
<dbReference type="PROSITE" id="PS50093">
    <property type="entry name" value="PKD"/>
    <property type="match status" value="2"/>
</dbReference>
<evidence type="ECO:0000256" key="1">
    <source>
        <dbReference type="SAM" id="Phobius"/>
    </source>
</evidence>
<evidence type="ECO:0000313" key="4">
    <source>
        <dbReference type="Proteomes" id="UP000722050"/>
    </source>
</evidence>
<feature type="transmembrane region" description="Helical" evidence="1">
    <location>
        <begin position="7"/>
        <end position="26"/>
    </location>
</feature>
<dbReference type="Pfam" id="PF00801">
    <property type="entry name" value="PKD"/>
    <property type="match status" value="1"/>
</dbReference>
<dbReference type="InterPro" id="IPR000601">
    <property type="entry name" value="PKD_dom"/>
</dbReference>
<organism evidence="3 4">
    <name type="scientific">Mogibacterium diversum</name>
    <dbReference type="NCBI Taxonomy" id="114527"/>
    <lineage>
        <taxon>Bacteria</taxon>
        <taxon>Bacillati</taxon>
        <taxon>Bacillota</taxon>
        <taxon>Clostridia</taxon>
        <taxon>Peptostreptococcales</taxon>
        <taxon>Anaerovoracaceae</taxon>
        <taxon>Mogibacterium</taxon>
    </lineage>
</organism>
<keyword evidence="1" id="KW-0472">Membrane</keyword>
<dbReference type="Proteomes" id="UP000722050">
    <property type="component" value="Unassembled WGS sequence"/>
</dbReference>